<dbReference type="STRING" id="1524460.IX84_12860"/>
<feature type="chain" id="PRO_5001947684" evidence="6">
    <location>
        <begin position="20"/>
        <end position="530"/>
    </location>
</feature>
<evidence type="ECO:0000259" key="8">
    <source>
        <dbReference type="Pfam" id="PF14322"/>
    </source>
</evidence>
<evidence type="ECO:0000313" key="9">
    <source>
        <dbReference type="EMBL" id="KGE87790.1"/>
    </source>
</evidence>
<name>A0A098S6K9_9BACT</name>
<feature type="domain" description="RagB/SusD" evidence="7">
    <location>
        <begin position="333"/>
        <end position="501"/>
    </location>
</feature>
<evidence type="ECO:0000256" key="5">
    <source>
        <dbReference type="ARBA" id="ARBA00023237"/>
    </source>
</evidence>
<evidence type="ECO:0000256" key="3">
    <source>
        <dbReference type="ARBA" id="ARBA00022729"/>
    </source>
</evidence>
<evidence type="ECO:0000256" key="6">
    <source>
        <dbReference type="SAM" id="SignalP"/>
    </source>
</evidence>
<dbReference type="Proteomes" id="UP000029736">
    <property type="component" value="Unassembled WGS sequence"/>
</dbReference>
<feature type="domain" description="SusD-like N-terminal" evidence="8">
    <location>
        <begin position="94"/>
        <end position="227"/>
    </location>
</feature>
<comment type="caution">
    <text evidence="9">The sequence shown here is derived from an EMBL/GenBank/DDBJ whole genome shotgun (WGS) entry which is preliminary data.</text>
</comment>
<dbReference type="GO" id="GO:0009279">
    <property type="term" value="C:cell outer membrane"/>
    <property type="evidence" value="ECO:0007669"/>
    <property type="project" value="UniProtKB-SubCell"/>
</dbReference>
<comment type="subcellular location">
    <subcellularLocation>
        <location evidence="1">Cell outer membrane</location>
    </subcellularLocation>
</comment>
<proteinExistence type="inferred from homology"/>
<dbReference type="RefSeq" id="WP_044220859.1">
    <property type="nucleotide sequence ID" value="NZ_JBKAGJ010000051.1"/>
</dbReference>
<dbReference type="InterPro" id="IPR033985">
    <property type="entry name" value="SusD-like_N"/>
</dbReference>
<keyword evidence="10" id="KW-1185">Reference proteome</keyword>
<dbReference type="AlphaFoldDB" id="A0A098S6K9"/>
<reference evidence="9 10" key="1">
    <citation type="journal article" date="2014" name="Int. J. Syst. Evol. Microbiol.">
        <title>Phaeodactylibacter xiamenensis gen. nov., sp. nov., a member of the family Saprospiraceae isolated from the marine alga Phaeodactylum tricornutum.</title>
        <authorList>
            <person name="Chen Z.Jr."/>
            <person name="Lei X."/>
            <person name="Lai Q."/>
            <person name="Li Y."/>
            <person name="Zhang B."/>
            <person name="Zhang J."/>
            <person name="Zhang H."/>
            <person name="Yang L."/>
            <person name="Zheng W."/>
            <person name="Tian Y."/>
            <person name="Yu Z."/>
            <person name="Xu H.Jr."/>
            <person name="Zheng T."/>
        </authorList>
    </citation>
    <scope>NUCLEOTIDE SEQUENCE [LARGE SCALE GENOMIC DNA]</scope>
    <source>
        <strain evidence="9 10">KD52</strain>
    </source>
</reference>
<accession>A0A098S6K9</accession>
<dbReference type="EMBL" id="JPOS01000030">
    <property type="protein sequence ID" value="KGE87790.1"/>
    <property type="molecule type" value="Genomic_DNA"/>
</dbReference>
<feature type="signal peptide" evidence="6">
    <location>
        <begin position="1"/>
        <end position="19"/>
    </location>
</feature>
<evidence type="ECO:0000256" key="2">
    <source>
        <dbReference type="ARBA" id="ARBA00006275"/>
    </source>
</evidence>
<dbReference type="InterPro" id="IPR012944">
    <property type="entry name" value="SusD_RagB_dom"/>
</dbReference>
<dbReference type="Pfam" id="PF07980">
    <property type="entry name" value="SusD_RagB"/>
    <property type="match status" value="1"/>
</dbReference>
<evidence type="ECO:0000313" key="10">
    <source>
        <dbReference type="Proteomes" id="UP000029736"/>
    </source>
</evidence>
<evidence type="ECO:0000259" key="7">
    <source>
        <dbReference type="Pfam" id="PF07980"/>
    </source>
</evidence>
<dbReference type="InterPro" id="IPR011990">
    <property type="entry name" value="TPR-like_helical_dom_sf"/>
</dbReference>
<gene>
    <name evidence="9" type="ORF">IX84_12860</name>
</gene>
<keyword evidence="3 6" id="KW-0732">Signal</keyword>
<evidence type="ECO:0000256" key="1">
    <source>
        <dbReference type="ARBA" id="ARBA00004442"/>
    </source>
</evidence>
<keyword evidence="5" id="KW-0998">Cell outer membrane</keyword>
<dbReference type="Pfam" id="PF14322">
    <property type="entry name" value="SusD-like_3"/>
    <property type="match status" value="1"/>
</dbReference>
<organism evidence="9 10">
    <name type="scientific">Phaeodactylibacter xiamenensis</name>
    <dbReference type="NCBI Taxonomy" id="1524460"/>
    <lineage>
        <taxon>Bacteria</taxon>
        <taxon>Pseudomonadati</taxon>
        <taxon>Bacteroidota</taxon>
        <taxon>Saprospiria</taxon>
        <taxon>Saprospirales</taxon>
        <taxon>Haliscomenobacteraceae</taxon>
        <taxon>Phaeodactylibacter</taxon>
    </lineage>
</organism>
<protein>
    <submittedName>
        <fullName evidence="9">Membrane protein</fullName>
    </submittedName>
</protein>
<dbReference type="SUPFAM" id="SSF48452">
    <property type="entry name" value="TPR-like"/>
    <property type="match status" value="1"/>
</dbReference>
<comment type="similarity">
    <text evidence="2">Belongs to the SusD family.</text>
</comment>
<evidence type="ECO:0000256" key="4">
    <source>
        <dbReference type="ARBA" id="ARBA00023136"/>
    </source>
</evidence>
<sequence>MKKVYLLSLMIALSHYACMDLEEDLVGALTEELSVEGNGLDYDCACGGPLVGAYAGLRYSGTAYHGGYFSLQELTSDEMVVCAKGSDWYDGGIQIALHQHTYTPDHPFLGTTFRQLYEAISEANQALDQAHLEPHEVAQVRGLRAFYYWRLLDLFGRVKIVTEYDPNPPQATREEVFNFVEQELLAILEVPEVSADMDLSSSSLSESSDAYELNRYGALGILARLYLNAEVYTGMPRYESAGTAASYIIDSGHYQLCGQGCAVPNLGRRQGVPFDSEQLEGYAAVFAPNNDGNPEHIFSINYDEYLGPGMNFSQMVLHPASRLSWHLQEQPWNGYATLEEFYNSYEDADLRKKASFLTGPQFDFSGSAVIDYTENDGELQLKYTPAINELQPNAQAESGARPAKFSFKLFGRREMDNDFPIVRLGEVYLIRAEARARLSGNWADAEPDVNVLRARAGVEPYSGTLTADEFLAERGREMFQEAIRRTDLIRFGKYTEAWWEKPASEPYRELFPIPRSAIGGDAGMTQNPGY</sequence>
<dbReference type="OrthoDB" id="5694214at2"/>
<keyword evidence="4" id="KW-0472">Membrane</keyword>
<dbReference type="Gene3D" id="1.25.40.390">
    <property type="match status" value="1"/>
</dbReference>